<feature type="region of interest" description="Disordered" evidence="3">
    <location>
        <begin position="976"/>
        <end position="996"/>
    </location>
</feature>
<dbReference type="SUPFAM" id="SSF82051">
    <property type="entry name" value="Obg GTP-binding protein N-terminal domain"/>
    <property type="match status" value="1"/>
</dbReference>
<dbReference type="SUPFAM" id="SSF52540">
    <property type="entry name" value="P-loop containing nucleoside triphosphate hydrolases"/>
    <property type="match status" value="1"/>
</dbReference>
<reference evidence="6 7" key="1">
    <citation type="submission" date="2022-05" db="EMBL/GenBank/DDBJ databases">
        <authorList>
            <consortium name="Genoscope - CEA"/>
            <person name="William W."/>
        </authorList>
    </citation>
    <scope>NUCLEOTIDE SEQUENCE [LARGE SCALE GENOMIC DNA]</scope>
</reference>
<dbReference type="InterPro" id="IPR036726">
    <property type="entry name" value="GTP1_OBG_dom_sf"/>
</dbReference>
<dbReference type="InterPro" id="IPR045086">
    <property type="entry name" value="OBG_GTPase"/>
</dbReference>
<comment type="caution">
    <text evidence="6">The sequence shown here is derived from an EMBL/GenBank/DDBJ whole genome shotgun (WGS) entry which is preliminary data.</text>
</comment>
<evidence type="ECO:0000256" key="2">
    <source>
        <dbReference type="ARBA" id="ARBA00023134"/>
    </source>
</evidence>
<dbReference type="PRINTS" id="PR00326">
    <property type="entry name" value="GTP1OBG"/>
</dbReference>
<dbReference type="InterPro" id="IPR031167">
    <property type="entry name" value="G_OBG"/>
</dbReference>
<sequence>MADVLIRSARFRAFLPSCVSLLSKPRHLRALVTLRKDVFEQPFMKTNGSRESLFQTTQVCSSCIKARHFSCQADVMATSQVTTNESSIELEKSRKYQALHIMPFSVTEGGKYVAHVLLTHKPKKAIVFVRTRVLAAELIRELEEYGLKCLSLEDATLLDTSNTSEGENEELNSEKINENDTGSRITVMTEGEVEAMESLLPVDLILLVQQPMTGKSFTLFCLKKTHTKVKPLDVILLYSHNDLAFLSQMQSYVDVKKLSPPSFYNVPMRTEGLPSFPGESTLLPGRHLVEPPPPPITAIIPPKLPRSKVFRPAVSVPVKQSERHKLNDRARIYVRGGTGGQGSPYFGGMGGDGGDVVVQCSPNATLRHFSVKENRRILAEHGTYFSGKKGKKQKGTRGRDTVIPVPVGTTVYTDEGQIVREMDELGSRLLVARGGRGGSPATEDWRGEKGERFVIILESRLMADVALVGFPNAGKSSLLRAISNATPKAADYAFTTMRPNIGMVEYGDHSQVSVADLPGLIEGASVNRGLGHRFLKHTQKARALALVVDIDGFRLSEKYPARTAFQNVFILLKELVLYDKELLNRPKILIVTKLDKKGTLLSILQKIRSDSPVPQEQTDLMAIADKLTRTRFDSILPFSAFTSFDSQGSTPLRIFSISTAKPENIKFEEEEMDLISGGSDVSSVEEIAQERNENPSHAWTEGNWAFRRDDMDEDLPSFEARYEAMKEIFPSLGENDGRSSRLETLKTPDGSKVAFGEADKNDRDELYAKLREAVDKRVSENVSRLSNPSLVSGDFLSIHENGKPKTAPSSVGKIEAEKQYFFPELRNLIEGRIEETKVDTLANRIERELMRRQHLCNEQALMLQMLMNRVQDLEKRGPPRRGATPVHTSSRASRGNRCMCYHTSNYIVEKATQTPSEVHDAEGVYVMVARNSGARAKKVQRRVAYGYPERVTEEKKVSALLSRKIVTQQIEFLPPIPEPYAKKRPRDTKKPGWHRV</sequence>
<dbReference type="PROSITE" id="PS51883">
    <property type="entry name" value="OBG"/>
    <property type="match status" value="1"/>
</dbReference>
<evidence type="ECO:0000259" key="4">
    <source>
        <dbReference type="PROSITE" id="PS51710"/>
    </source>
</evidence>
<dbReference type="Proteomes" id="UP001159405">
    <property type="component" value="Unassembled WGS sequence"/>
</dbReference>
<name>A0ABN8P5J7_9CNID</name>
<feature type="domain" description="OBG-type G" evidence="4">
    <location>
        <begin position="463"/>
        <end position="677"/>
    </location>
</feature>
<gene>
    <name evidence="6" type="ORF">PLOB_00037444</name>
</gene>
<dbReference type="Gene3D" id="2.70.210.12">
    <property type="entry name" value="GTP1/OBG domain"/>
    <property type="match status" value="1"/>
</dbReference>
<evidence type="ECO:0000256" key="1">
    <source>
        <dbReference type="ARBA" id="ARBA00022741"/>
    </source>
</evidence>
<dbReference type="Pfam" id="PF01926">
    <property type="entry name" value="MMR_HSR1"/>
    <property type="match status" value="1"/>
</dbReference>
<dbReference type="Gene3D" id="3.40.50.300">
    <property type="entry name" value="P-loop containing nucleotide triphosphate hydrolases"/>
    <property type="match status" value="1"/>
</dbReference>
<feature type="compositionally biased region" description="Basic residues" evidence="3">
    <location>
        <begin position="982"/>
        <end position="996"/>
    </location>
</feature>
<dbReference type="PANTHER" id="PTHR11702:SF43">
    <property type="entry name" value="GTP-BINDING PROTEIN 10"/>
    <property type="match status" value="1"/>
</dbReference>
<evidence type="ECO:0000259" key="5">
    <source>
        <dbReference type="PROSITE" id="PS51883"/>
    </source>
</evidence>
<dbReference type="InterPro" id="IPR006073">
    <property type="entry name" value="GTP-bd"/>
</dbReference>
<keyword evidence="2" id="KW-0342">GTP-binding</keyword>
<organism evidence="6 7">
    <name type="scientific">Porites lobata</name>
    <dbReference type="NCBI Taxonomy" id="104759"/>
    <lineage>
        <taxon>Eukaryota</taxon>
        <taxon>Metazoa</taxon>
        <taxon>Cnidaria</taxon>
        <taxon>Anthozoa</taxon>
        <taxon>Hexacorallia</taxon>
        <taxon>Scleractinia</taxon>
        <taxon>Fungiina</taxon>
        <taxon>Poritidae</taxon>
        <taxon>Porites</taxon>
    </lineage>
</organism>
<feature type="domain" description="Obg" evidence="5">
    <location>
        <begin position="324"/>
        <end position="462"/>
    </location>
</feature>
<proteinExistence type="predicted"/>
<dbReference type="EMBL" id="CALNXK010000054">
    <property type="protein sequence ID" value="CAH3134594.1"/>
    <property type="molecule type" value="Genomic_DNA"/>
</dbReference>
<keyword evidence="7" id="KW-1185">Reference proteome</keyword>
<dbReference type="InterPro" id="IPR006169">
    <property type="entry name" value="GTP1_OBG_dom"/>
</dbReference>
<dbReference type="CDD" id="cd01898">
    <property type="entry name" value="Obg"/>
    <property type="match status" value="1"/>
</dbReference>
<evidence type="ECO:0000313" key="7">
    <source>
        <dbReference type="Proteomes" id="UP001159405"/>
    </source>
</evidence>
<accession>A0ABN8P5J7</accession>
<dbReference type="InterPro" id="IPR027417">
    <property type="entry name" value="P-loop_NTPase"/>
</dbReference>
<dbReference type="PANTHER" id="PTHR11702">
    <property type="entry name" value="DEVELOPMENTALLY REGULATED GTP-BINDING PROTEIN-RELATED"/>
    <property type="match status" value="1"/>
</dbReference>
<evidence type="ECO:0000256" key="3">
    <source>
        <dbReference type="SAM" id="MobiDB-lite"/>
    </source>
</evidence>
<dbReference type="Pfam" id="PF01018">
    <property type="entry name" value="GTP1_OBG"/>
    <property type="match status" value="1"/>
</dbReference>
<evidence type="ECO:0000313" key="6">
    <source>
        <dbReference type="EMBL" id="CAH3134594.1"/>
    </source>
</evidence>
<keyword evidence="1" id="KW-0547">Nucleotide-binding</keyword>
<evidence type="ECO:0008006" key="8">
    <source>
        <dbReference type="Google" id="ProtNLM"/>
    </source>
</evidence>
<protein>
    <recommendedName>
        <fullName evidence="8">GTP-binding protein 10</fullName>
    </recommendedName>
</protein>
<dbReference type="PROSITE" id="PS51710">
    <property type="entry name" value="G_OBG"/>
    <property type="match status" value="1"/>
</dbReference>